<comment type="similarity">
    <text evidence="1">Belongs to the sigma-70 factor family. ECF subfamily.</text>
</comment>
<dbReference type="InterPro" id="IPR039425">
    <property type="entry name" value="RNA_pol_sigma-70-like"/>
</dbReference>
<dbReference type="GO" id="GO:0016987">
    <property type="term" value="F:sigma factor activity"/>
    <property type="evidence" value="ECO:0007669"/>
    <property type="project" value="UniProtKB-KW"/>
</dbReference>
<evidence type="ECO:0000256" key="3">
    <source>
        <dbReference type="ARBA" id="ARBA00023082"/>
    </source>
</evidence>
<dbReference type="GO" id="GO:0006352">
    <property type="term" value="P:DNA-templated transcription initiation"/>
    <property type="evidence" value="ECO:0007669"/>
    <property type="project" value="InterPro"/>
</dbReference>
<evidence type="ECO:0000256" key="2">
    <source>
        <dbReference type="ARBA" id="ARBA00023015"/>
    </source>
</evidence>
<keyword evidence="4" id="KW-0804">Transcription</keyword>
<dbReference type="GO" id="GO:0003677">
    <property type="term" value="F:DNA binding"/>
    <property type="evidence" value="ECO:0007669"/>
    <property type="project" value="InterPro"/>
</dbReference>
<dbReference type="STRING" id="214095.RU97_GL001799"/>
<dbReference type="PANTHER" id="PTHR43133">
    <property type="entry name" value="RNA POLYMERASE ECF-TYPE SIGMA FACTO"/>
    <property type="match status" value="1"/>
</dbReference>
<dbReference type="PANTHER" id="PTHR43133:SF51">
    <property type="entry name" value="RNA POLYMERASE SIGMA FACTOR"/>
    <property type="match status" value="1"/>
</dbReference>
<dbReference type="InterPro" id="IPR007627">
    <property type="entry name" value="RNA_pol_sigma70_r2"/>
</dbReference>
<keyword evidence="2" id="KW-0805">Transcription regulation</keyword>
<feature type="domain" description="RNA polymerase sigma factor 70 region 4 type 2" evidence="6">
    <location>
        <begin position="112"/>
        <end position="162"/>
    </location>
</feature>
<name>A0A1L8RFC9_9ENTE</name>
<evidence type="ECO:0000313" key="7">
    <source>
        <dbReference type="EMBL" id="OJG18402.1"/>
    </source>
</evidence>
<dbReference type="InterPro" id="IPR014284">
    <property type="entry name" value="RNA_pol_sigma-70_dom"/>
</dbReference>
<evidence type="ECO:0000256" key="4">
    <source>
        <dbReference type="ARBA" id="ARBA00023163"/>
    </source>
</evidence>
<proteinExistence type="inferred from homology"/>
<dbReference type="AlphaFoldDB" id="A0A1L8RFC9"/>
<dbReference type="InterPro" id="IPR013249">
    <property type="entry name" value="RNA_pol_sigma70_r4_t2"/>
</dbReference>
<dbReference type="InterPro" id="IPR013324">
    <property type="entry name" value="RNA_pol_sigma_r3/r4-like"/>
</dbReference>
<comment type="caution">
    <text evidence="7">The sequence shown here is derived from an EMBL/GenBank/DDBJ whole genome shotgun (WGS) entry which is preliminary data.</text>
</comment>
<keyword evidence="8" id="KW-1185">Reference proteome</keyword>
<dbReference type="Proteomes" id="UP000181884">
    <property type="component" value="Unassembled WGS sequence"/>
</dbReference>
<protein>
    <submittedName>
        <fullName evidence="7">Sigma-70 family RNA polymerase sigma factor</fullName>
    </submittedName>
</protein>
<evidence type="ECO:0000313" key="8">
    <source>
        <dbReference type="Proteomes" id="UP000181884"/>
    </source>
</evidence>
<dbReference type="InterPro" id="IPR036388">
    <property type="entry name" value="WH-like_DNA-bd_sf"/>
</dbReference>
<organism evidence="7 8">
    <name type="scientific">Enterococcus canis</name>
    <dbReference type="NCBI Taxonomy" id="214095"/>
    <lineage>
        <taxon>Bacteria</taxon>
        <taxon>Bacillati</taxon>
        <taxon>Bacillota</taxon>
        <taxon>Bacilli</taxon>
        <taxon>Lactobacillales</taxon>
        <taxon>Enterococcaceae</taxon>
        <taxon>Enterococcus</taxon>
    </lineage>
</organism>
<reference evidence="7 8" key="1">
    <citation type="submission" date="2014-12" db="EMBL/GenBank/DDBJ databases">
        <title>Draft genome sequences of 29 type strains of Enterococci.</title>
        <authorList>
            <person name="Zhong Z."/>
            <person name="Sun Z."/>
            <person name="Liu W."/>
            <person name="Zhang W."/>
            <person name="Zhang H."/>
        </authorList>
    </citation>
    <scope>NUCLEOTIDE SEQUENCE [LARGE SCALE GENOMIC DNA]</scope>
    <source>
        <strain evidence="7 8">DSM 17029</strain>
    </source>
</reference>
<accession>A0A1L8RFC9</accession>
<dbReference type="Pfam" id="PF08281">
    <property type="entry name" value="Sigma70_r4_2"/>
    <property type="match status" value="1"/>
</dbReference>
<evidence type="ECO:0000259" key="6">
    <source>
        <dbReference type="Pfam" id="PF08281"/>
    </source>
</evidence>
<dbReference type="CDD" id="cd06171">
    <property type="entry name" value="Sigma70_r4"/>
    <property type="match status" value="1"/>
</dbReference>
<dbReference type="InterPro" id="IPR013325">
    <property type="entry name" value="RNA_pol_sigma_r2"/>
</dbReference>
<dbReference type="NCBIfam" id="TIGR02937">
    <property type="entry name" value="sigma70-ECF"/>
    <property type="match status" value="1"/>
</dbReference>
<evidence type="ECO:0000256" key="1">
    <source>
        <dbReference type="ARBA" id="ARBA00010641"/>
    </source>
</evidence>
<dbReference type="Gene3D" id="1.10.10.10">
    <property type="entry name" value="Winged helix-like DNA-binding domain superfamily/Winged helix DNA-binding domain"/>
    <property type="match status" value="1"/>
</dbReference>
<dbReference type="Gene3D" id="1.10.1740.10">
    <property type="match status" value="1"/>
</dbReference>
<gene>
    <name evidence="7" type="ORF">RU97_GL001799</name>
</gene>
<sequence length="179" mass="20954">MNMPQKHLVKQAMKGNQQAFVTIIQQHEKKMYNFSKKYLHSEQDIEDALQEAILSAYKNLHTLKSPEYFSTWLYRILINECQKKWKKDILENQLMENMEKDMSLKGTSGYEQNIGQLVDGLKEIYREPLILYYTVGLSVKEISEVLNVSTSAIKSRLSRGKTILRTTYFKEGSERYGEV</sequence>
<dbReference type="SUPFAM" id="SSF88659">
    <property type="entry name" value="Sigma3 and sigma4 domains of RNA polymerase sigma factors"/>
    <property type="match status" value="1"/>
</dbReference>
<dbReference type="SUPFAM" id="SSF88946">
    <property type="entry name" value="Sigma2 domain of RNA polymerase sigma factors"/>
    <property type="match status" value="1"/>
</dbReference>
<feature type="domain" description="RNA polymerase sigma-70 region 2" evidence="5">
    <location>
        <begin position="24"/>
        <end position="87"/>
    </location>
</feature>
<evidence type="ECO:0000259" key="5">
    <source>
        <dbReference type="Pfam" id="PF04542"/>
    </source>
</evidence>
<keyword evidence="3" id="KW-0731">Sigma factor</keyword>
<dbReference type="Pfam" id="PF04542">
    <property type="entry name" value="Sigma70_r2"/>
    <property type="match status" value="1"/>
</dbReference>
<dbReference type="EMBL" id="JXKH01000004">
    <property type="protein sequence ID" value="OJG18402.1"/>
    <property type="molecule type" value="Genomic_DNA"/>
</dbReference>